<dbReference type="Proteomes" id="UP001519460">
    <property type="component" value="Unassembled WGS sequence"/>
</dbReference>
<protein>
    <recommendedName>
        <fullName evidence="4">HNH nuclease domain-containing protein</fullName>
    </recommendedName>
</protein>
<evidence type="ECO:0008006" key="4">
    <source>
        <dbReference type="Google" id="ProtNLM"/>
    </source>
</evidence>
<accession>A0ABD0LI88</accession>
<feature type="region of interest" description="Disordered" evidence="1">
    <location>
        <begin position="85"/>
        <end position="106"/>
    </location>
</feature>
<dbReference type="EMBL" id="JACVVK020000048">
    <property type="protein sequence ID" value="KAK7498883.1"/>
    <property type="molecule type" value="Genomic_DNA"/>
</dbReference>
<sequence>MAPCKRHSLEENFASRVNGLLIAPTPHADRLTWHVQPESKYHFLVHIHHLARHETQPDRLSAQFFHPAEKQATYQRDGHCERGIAGGSLRVGTGPPRSCKSSARGEQGGDTLVVGHVLLLVADKPYDARQARSVSNRQGTAGNAEGEEDKEQQDTEAFIYHVAVFHSRRLVQNLAGIMHPLAPLSLAPSLSPVDGGRRRKKDSADAADIRDKAEGILWAWVPLVEATGLSVAHPPQSPYRPLEYTLQDAKPKVLELRNPQMTLHHGIVAAVIEWCHTCPSGVMRTVLEA</sequence>
<dbReference type="AlphaFoldDB" id="A0ABD0LI88"/>
<evidence type="ECO:0000256" key="1">
    <source>
        <dbReference type="SAM" id="MobiDB-lite"/>
    </source>
</evidence>
<keyword evidence="3" id="KW-1185">Reference proteome</keyword>
<feature type="compositionally biased region" description="Polar residues" evidence="1">
    <location>
        <begin position="132"/>
        <end position="141"/>
    </location>
</feature>
<feature type="region of interest" description="Disordered" evidence="1">
    <location>
        <begin position="130"/>
        <end position="152"/>
    </location>
</feature>
<organism evidence="2 3">
    <name type="scientific">Batillaria attramentaria</name>
    <dbReference type="NCBI Taxonomy" id="370345"/>
    <lineage>
        <taxon>Eukaryota</taxon>
        <taxon>Metazoa</taxon>
        <taxon>Spiralia</taxon>
        <taxon>Lophotrochozoa</taxon>
        <taxon>Mollusca</taxon>
        <taxon>Gastropoda</taxon>
        <taxon>Caenogastropoda</taxon>
        <taxon>Sorbeoconcha</taxon>
        <taxon>Cerithioidea</taxon>
        <taxon>Batillariidae</taxon>
        <taxon>Batillaria</taxon>
    </lineage>
</organism>
<proteinExistence type="predicted"/>
<comment type="caution">
    <text evidence="2">The sequence shown here is derived from an EMBL/GenBank/DDBJ whole genome shotgun (WGS) entry which is preliminary data.</text>
</comment>
<evidence type="ECO:0000313" key="2">
    <source>
        <dbReference type="EMBL" id="KAK7498883.1"/>
    </source>
</evidence>
<evidence type="ECO:0000313" key="3">
    <source>
        <dbReference type="Proteomes" id="UP001519460"/>
    </source>
</evidence>
<gene>
    <name evidence="2" type="ORF">BaRGS_00009975</name>
</gene>
<reference evidence="2 3" key="1">
    <citation type="journal article" date="2023" name="Sci. Data">
        <title>Genome assembly of the Korean intertidal mud-creeper Batillaria attramentaria.</title>
        <authorList>
            <person name="Patra A.K."/>
            <person name="Ho P.T."/>
            <person name="Jun S."/>
            <person name="Lee S.J."/>
            <person name="Kim Y."/>
            <person name="Won Y.J."/>
        </authorList>
    </citation>
    <scope>NUCLEOTIDE SEQUENCE [LARGE SCALE GENOMIC DNA]</scope>
    <source>
        <strain evidence="2">Wonlab-2016</strain>
    </source>
</reference>
<name>A0ABD0LI88_9CAEN</name>